<dbReference type="PANTHER" id="PTHR11709">
    <property type="entry name" value="MULTI-COPPER OXIDASE"/>
    <property type="match status" value="1"/>
</dbReference>
<protein>
    <submittedName>
        <fullName evidence="11">Laccase</fullName>
    </submittedName>
</protein>
<dbReference type="Proteomes" id="UP001142393">
    <property type="component" value="Unassembled WGS sequence"/>
</dbReference>
<feature type="domain" description="Plastocyanin-like" evidence="8">
    <location>
        <begin position="184"/>
        <end position="330"/>
    </location>
</feature>
<keyword evidence="5" id="KW-1015">Disulfide bond</keyword>
<dbReference type="SUPFAM" id="SSF49503">
    <property type="entry name" value="Cupredoxins"/>
    <property type="match status" value="3"/>
</dbReference>
<evidence type="ECO:0000256" key="7">
    <source>
        <dbReference type="SAM" id="SignalP"/>
    </source>
</evidence>
<feature type="domain" description="Plastocyanin-like" evidence="10">
    <location>
        <begin position="69"/>
        <end position="172"/>
    </location>
</feature>
<evidence type="ECO:0000256" key="5">
    <source>
        <dbReference type="ARBA" id="ARBA00023157"/>
    </source>
</evidence>
<dbReference type="Pfam" id="PF07731">
    <property type="entry name" value="Cu-oxidase_2"/>
    <property type="match status" value="1"/>
</dbReference>
<feature type="domain" description="Plastocyanin-like" evidence="9">
    <location>
        <begin position="396"/>
        <end position="517"/>
    </location>
</feature>
<accession>A0A9W8NTZ5</accession>
<evidence type="ECO:0000256" key="4">
    <source>
        <dbReference type="ARBA" id="ARBA00023008"/>
    </source>
</evidence>
<keyword evidence="7" id="KW-0732">Signal</keyword>
<evidence type="ECO:0000259" key="9">
    <source>
        <dbReference type="Pfam" id="PF07731"/>
    </source>
</evidence>
<dbReference type="InterPro" id="IPR011706">
    <property type="entry name" value="Cu-oxidase_C"/>
</dbReference>
<keyword evidence="4" id="KW-0186">Copper</keyword>
<dbReference type="PANTHER" id="PTHR11709:SF511">
    <property type="entry name" value="LACCASE"/>
    <property type="match status" value="1"/>
</dbReference>
<dbReference type="Pfam" id="PF07732">
    <property type="entry name" value="Cu-oxidase_3"/>
    <property type="match status" value="1"/>
</dbReference>
<dbReference type="PROSITE" id="PS00079">
    <property type="entry name" value="MULTICOPPER_OXIDASE1"/>
    <property type="match status" value="1"/>
</dbReference>
<dbReference type="Pfam" id="PF00394">
    <property type="entry name" value="Cu-oxidase"/>
    <property type="match status" value="1"/>
</dbReference>
<keyword evidence="6" id="KW-0325">Glycoprotein</keyword>
<gene>
    <name evidence="11" type="ORF">DFH05DRAFT_363333</name>
</gene>
<dbReference type="InterPro" id="IPR033138">
    <property type="entry name" value="Cu_oxidase_CS"/>
</dbReference>
<dbReference type="InterPro" id="IPR002355">
    <property type="entry name" value="Cu_oxidase_Cu_BS"/>
</dbReference>
<comment type="caution">
    <text evidence="11">The sequence shown here is derived from an EMBL/GenBank/DDBJ whole genome shotgun (WGS) entry which is preliminary data.</text>
</comment>
<evidence type="ECO:0000259" key="8">
    <source>
        <dbReference type="Pfam" id="PF00394"/>
    </source>
</evidence>
<keyword evidence="12" id="KW-1185">Reference proteome</keyword>
<reference evidence="11 12" key="1">
    <citation type="journal article" date="2023" name="Proc. Natl. Acad. Sci. U.S.A.">
        <title>A global phylogenomic analysis of the shiitake genus Lentinula.</title>
        <authorList>
            <person name="Sierra-Patev S."/>
            <person name="Min B."/>
            <person name="Naranjo-Ortiz M."/>
            <person name="Looney B."/>
            <person name="Konkel Z."/>
            <person name="Slot J.C."/>
            <person name="Sakamoto Y."/>
            <person name="Steenwyk J.L."/>
            <person name="Rokas A."/>
            <person name="Carro J."/>
            <person name="Camarero S."/>
            <person name="Ferreira P."/>
            <person name="Molpeceres G."/>
            <person name="Ruiz-Duenas F.J."/>
            <person name="Serrano A."/>
            <person name="Henrissat B."/>
            <person name="Drula E."/>
            <person name="Hughes K.W."/>
            <person name="Mata J.L."/>
            <person name="Ishikawa N.K."/>
            <person name="Vargas-Isla R."/>
            <person name="Ushijima S."/>
            <person name="Smith C.A."/>
            <person name="Donoghue J."/>
            <person name="Ahrendt S."/>
            <person name="Andreopoulos W."/>
            <person name="He G."/>
            <person name="LaButti K."/>
            <person name="Lipzen A."/>
            <person name="Ng V."/>
            <person name="Riley R."/>
            <person name="Sandor L."/>
            <person name="Barry K."/>
            <person name="Martinez A.T."/>
            <person name="Xiao Y."/>
            <person name="Gibbons J.G."/>
            <person name="Terashima K."/>
            <person name="Grigoriev I.V."/>
            <person name="Hibbett D."/>
        </authorList>
    </citation>
    <scope>NUCLEOTIDE SEQUENCE [LARGE SCALE GENOMIC DNA]</scope>
    <source>
        <strain evidence="11 12">TFB7810</strain>
    </source>
</reference>
<dbReference type="InterPro" id="IPR008972">
    <property type="entry name" value="Cupredoxin"/>
</dbReference>
<feature type="signal peptide" evidence="7">
    <location>
        <begin position="1"/>
        <end position="22"/>
    </location>
</feature>
<proteinExistence type="inferred from homology"/>
<dbReference type="GO" id="GO:0016491">
    <property type="term" value="F:oxidoreductase activity"/>
    <property type="evidence" value="ECO:0007669"/>
    <property type="project" value="UniProtKB-KW"/>
</dbReference>
<dbReference type="EMBL" id="JANVFU010000013">
    <property type="protein sequence ID" value="KAJ3740718.1"/>
    <property type="molecule type" value="Genomic_DNA"/>
</dbReference>
<evidence type="ECO:0000256" key="2">
    <source>
        <dbReference type="ARBA" id="ARBA00022723"/>
    </source>
</evidence>
<comment type="similarity">
    <text evidence="1">Belongs to the multicopper oxidase family.</text>
</comment>
<evidence type="ECO:0000259" key="10">
    <source>
        <dbReference type="Pfam" id="PF07732"/>
    </source>
</evidence>
<evidence type="ECO:0000256" key="1">
    <source>
        <dbReference type="ARBA" id="ARBA00010609"/>
    </source>
</evidence>
<dbReference type="InterPro" id="IPR011707">
    <property type="entry name" value="Cu-oxidase-like_N"/>
</dbReference>
<keyword evidence="2" id="KW-0479">Metal-binding</keyword>
<dbReference type="AlphaFoldDB" id="A0A9W8NTZ5"/>
<dbReference type="Gene3D" id="2.60.40.420">
    <property type="entry name" value="Cupredoxins - blue copper proteins"/>
    <property type="match status" value="3"/>
</dbReference>
<evidence type="ECO:0000313" key="12">
    <source>
        <dbReference type="Proteomes" id="UP001142393"/>
    </source>
</evidence>
<organism evidence="11 12">
    <name type="scientific">Lentinula detonsa</name>
    <dbReference type="NCBI Taxonomy" id="2804962"/>
    <lineage>
        <taxon>Eukaryota</taxon>
        <taxon>Fungi</taxon>
        <taxon>Dikarya</taxon>
        <taxon>Basidiomycota</taxon>
        <taxon>Agaricomycotina</taxon>
        <taxon>Agaricomycetes</taxon>
        <taxon>Agaricomycetidae</taxon>
        <taxon>Agaricales</taxon>
        <taxon>Marasmiineae</taxon>
        <taxon>Omphalotaceae</taxon>
        <taxon>Lentinula</taxon>
    </lineage>
</organism>
<dbReference type="PROSITE" id="PS00080">
    <property type="entry name" value="MULTICOPPER_OXIDASE2"/>
    <property type="match status" value="1"/>
</dbReference>
<dbReference type="FunFam" id="2.60.40.420:FF:000045">
    <property type="entry name" value="Laccase 2"/>
    <property type="match status" value="1"/>
</dbReference>
<evidence type="ECO:0000313" key="11">
    <source>
        <dbReference type="EMBL" id="KAJ3740718.1"/>
    </source>
</evidence>
<evidence type="ECO:0000256" key="3">
    <source>
        <dbReference type="ARBA" id="ARBA00023002"/>
    </source>
</evidence>
<dbReference type="InterPro" id="IPR045087">
    <property type="entry name" value="Cu-oxidase_fam"/>
</dbReference>
<feature type="chain" id="PRO_5040747683" evidence="7">
    <location>
        <begin position="23"/>
        <end position="546"/>
    </location>
</feature>
<dbReference type="CDD" id="cd13903">
    <property type="entry name" value="CuRO_3_Tv-LCC_like"/>
    <property type="match status" value="1"/>
</dbReference>
<dbReference type="GO" id="GO:0005507">
    <property type="term" value="F:copper ion binding"/>
    <property type="evidence" value="ECO:0007669"/>
    <property type="project" value="InterPro"/>
</dbReference>
<sequence length="546" mass="60171">MFFPSIILGIFLLGLPSNLVQGVQVVNPHPRNETWYRNTVHHDQLYIVNKDIAPDGFLRSTVLAGRTPYNASLPGTLITGRKGDRFLINVTDSLMDPTMDRSTSVHWHGLFQKTTNYADGVAFVSQCPIAANHSFLYDFGIPDQAGTFWYHSHLSVQYGDGLRGPIVIYDPEDPHQDLYDVDDESTVITIADWFHLTSLQLLAALVVPSADATLINGKGRYAGGPNTPLAVIQVEHGKRYRFRLIDMSFDAFHAFSIDNHNLTIIEVDGINTVPHTINFMELYPAQRYSAILHANQVISNYRIRALPNTGVGAHNFTNGVNSAILRYIGAPDEDPTTSQPPSSEVVVFREGDLHPLENPGAPGEPYPGGADLVLNLTLGFDPDKVLFSMNGVVFEPPTVPVLLQILSGAKHAQDLLPKGGVYTLPPNKVIEINLFGGDAPAGPHPFHLHGHAFDVVRTSDSPDYNFKNPVRRDTTLVALNNQTTIRFVTDNAGPWFLHCHIDLHLSLGLAVVLAEDTRDTKKDDPVPAEWRALCPIYDDLAPSQLP</sequence>
<name>A0A9W8NTZ5_9AGAR</name>
<keyword evidence="3" id="KW-0560">Oxidoreductase</keyword>
<dbReference type="InterPro" id="IPR001117">
    <property type="entry name" value="Cu-oxidase_2nd"/>
</dbReference>
<evidence type="ECO:0000256" key="6">
    <source>
        <dbReference type="ARBA" id="ARBA00023180"/>
    </source>
</evidence>